<feature type="region of interest" description="Disordered" evidence="1">
    <location>
        <begin position="162"/>
        <end position="194"/>
    </location>
</feature>
<dbReference type="Proteomes" id="UP001458880">
    <property type="component" value="Unassembled WGS sequence"/>
</dbReference>
<organism evidence="2 3">
    <name type="scientific">Popillia japonica</name>
    <name type="common">Japanese beetle</name>
    <dbReference type="NCBI Taxonomy" id="7064"/>
    <lineage>
        <taxon>Eukaryota</taxon>
        <taxon>Metazoa</taxon>
        <taxon>Ecdysozoa</taxon>
        <taxon>Arthropoda</taxon>
        <taxon>Hexapoda</taxon>
        <taxon>Insecta</taxon>
        <taxon>Pterygota</taxon>
        <taxon>Neoptera</taxon>
        <taxon>Endopterygota</taxon>
        <taxon>Coleoptera</taxon>
        <taxon>Polyphaga</taxon>
        <taxon>Scarabaeiformia</taxon>
        <taxon>Scarabaeidae</taxon>
        <taxon>Rutelinae</taxon>
        <taxon>Popillia</taxon>
    </lineage>
</organism>
<feature type="compositionally biased region" description="Low complexity" evidence="1">
    <location>
        <begin position="77"/>
        <end position="89"/>
    </location>
</feature>
<sequence>MPYWFQNQGNGSISSENRSISPTHSDDSRSVTPPDIQPPIIKEPPITEQPKPPQRKRRPAPKPPQAPFEEVKVEKPSSQISSNSQQSETSMKKAENGLLICHSRNSSDSSGYHEASILSDNCNTSLPRRPKTMIENEDINGNKLSGEHSRSTGNLAKMSVQYKSTSSLALHGRKKKAAPPPPPISTPKPETSNTNLEITSPVVASQPVENLPGNLMKLDKLKSTFKLPNIKLTNLVKNFKLKSIKDKPEPKSKSCKSRPIKGSFLSLPSLDSFTNISTLHLFSKSKSSLSSREKGELTSNVFSRKHPVFPIGTSDVSENNSPAARRAGVKLTQDYYFGQIFQSASCVDVVEKSSRYLMESKSVYCNPDITYTRSVQNSVKRDVSNLRRIRSSNNVCQDDINWVQFVSNMNRILDTKMNDLV</sequence>
<comment type="caution">
    <text evidence="2">The sequence shown here is derived from an EMBL/GenBank/DDBJ whole genome shotgun (WGS) entry which is preliminary data.</text>
</comment>
<name>A0AAW1KLJ9_POPJA</name>
<keyword evidence="3" id="KW-1185">Reference proteome</keyword>
<feature type="region of interest" description="Disordered" evidence="1">
    <location>
        <begin position="1"/>
        <end position="96"/>
    </location>
</feature>
<gene>
    <name evidence="2" type="ORF">QE152_g21550</name>
</gene>
<feature type="region of interest" description="Disordered" evidence="1">
    <location>
        <begin position="134"/>
        <end position="153"/>
    </location>
</feature>
<proteinExistence type="predicted"/>
<evidence type="ECO:0000313" key="3">
    <source>
        <dbReference type="Proteomes" id="UP001458880"/>
    </source>
</evidence>
<feature type="compositionally biased region" description="Polar residues" evidence="1">
    <location>
        <begin position="1"/>
        <end position="23"/>
    </location>
</feature>
<dbReference type="AlphaFoldDB" id="A0AAW1KLJ9"/>
<evidence type="ECO:0000256" key="1">
    <source>
        <dbReference type="SAM" id="MobiDB-lite"/>
    </source>
</evidence>
<accession>A0AAW1KLJ9</accession>
<reference evidence="2 3" key="1">
    <citation type="journal article" date="2024" name="BMC Genomics">
        <title>De novo assembly and annotation of Popillia japonica's genome with initial clues to its potential as an invasive pest.</title>
        <authorList>
            <person name="Cucini C."/>
            <person name="Boschi S."/>
            <person name="Funari R."/>
            <person name="Cardaioli E."/>
            <person name="Iannotti N."/>
            <person name="Marturano G."/>
            <person name="Paoli F."/>
            <person name="Bruttini M."/>
            <person name="Carapelli A."/>
            <person name="Frati F."/>
            <person name="Nardi F."/>
        </authorList>
    </citation>
    <scope>NUCLEOTIDE SEQUENCE [LARGE SCALE GENOMIC DNA]</scope>
    <source>
        <strain evidence="2">DMR45628</strain>
    </source>
</reference>
<evidence type="ECO:0000313" key="2">
    <source>
        <dbReference type="EMBL" id="KAK9721410.1"/>
    </source>
</evidence>
<protein>
    <submittedName>
        <fullName evidence="2">Uncharacterized protein</fullName>
    </submittedName>
</protein>
<dbReference type="EMBL" id="JASPKY010000199">
    <property type="protein sequence ID" value="KAK9721410.1"/>
    <property type="molecule type" value="Genomic_DNA"/>
</dbReference>